<dbReference type="GO" id="GO:0009423">
    <property type="term" value="P:chorismate biosynthetic process"/>
    <property type="evidence" value="ECO:0007669"/>
    <property type="project" value="UniProtKB-UniRule"/>
</dbReference>
<dbReference type="GO" id="GO:0004107">
    <property type="term" value="F:chorismate synthase activity"/>
    <property type="evidence" value="ECO:0007669"/>
    <property type="project" value="UniProtKB-UniRule"/>
</dbReference>
<evidence type="ECO:0000256" key="12">
    <source>
        <dbReference type="RuleBase" id="RU000605"/>
    </source>
</evidence>
<dbReference type="PIRSF" id="PIRSF001456">
    <property type="entry name" value="Chorismate_synth"/>
    <property type="match status" value="1"/>
</dbReference>
<dbReference type="NCBIfam" id="TIGR00033">
    <property type="entry name" value="aroC"/>
    <property type="match status" value="1"/>
</dbReference>
<dbReference type="GO" id="GO:0010181">
    <property type="term" value="F:FMN binding"/>
    <property type="evidence" value="ECO:0007669"/>
    <property type="project" value="TreeGrafter"/>
</dbReference>
<evidence type="ECO:0000256" key="5">
    <source>
        <dbReference type="ARBA" id="ARBA00022630"/>
    </source>
</evidence>
<comment type="pathway">
    <text evidence="1 11 12">Metabolic intermediate biosynthesis; chorismate biosynthesis; chorismate from D-erythrose 4-phosphate and phosphoenolpyruvate: step 7/7.</text>
</comment>
<dbReference type="UniPathway" id="UPA00053">
    <property type="reaction ID" value="UER00090"/>
</dbReference>
<comment type="caution">
    <text evidence="11">Lacks conserved residue(s) required for the propagation of feature annotation.</text>
</comment>
<dbReference type="PANTHER" id="PTHR21085">
    <property type="entry name" value="CHORISMATE SYNTHASE"/>
    <property type="match status" value="1"/>
</dbReference>
<dbReference type="GO" id="GO:0009073">
    <property type="term" value="P:aromatic amino acid family biosynthetic process"/>
    <property type="evidence" value="ECO:0007669"/>
    <property type="project" value="UniProtKB-KW"/>
</dbReference>
<accession>A0A0M0BT44</accession>
<dbReference type="CDD" id="cd07304">
    <property type="entry name" value="Chorismate_synthase"/>
    <property type="match status" value="1"/>
</dbReference>
<evidence type="ECO:0000313" key="13">
    <source>
        <dbReference type="EMBL" id="KON31376.1"/>
    </source>
</evidence>
<feature type="binding site" evidence="11">
    <location>
        <position position="286"/>
    </location>
    <ligand>
        <name>FMN</name>
        <dbReference type="ChEBI" id="CHEBI:58210"/>
    </ligand>
</feature>
<sequence>MGSTLGVAFRVTSFGESHGRCVGVVVDGCPAGLGLTEGDIQRELDRRRPGQSPVTTARAEEDRVEVLSGVFNGLTTGVPICMLVWNRAADSTEYERRRWTPRPGHADYTAHVRYGGFNDYRGGGRFSGRITAGYVMAGAVARKLLREALNVEILAHAREIGGISAGEATAEEIRCRAEGNPVRCADPEAAERMVAAISRATADGDSLGGVVECIALNMPAGVGEPVFDTLEGDLAKALLAIPAAKAVEFGLGRLFASLRGSESNDPFAADEGRVVTETNRAGGILGGISTGMPITCRVTFKPTPSIGKPQKTVDLATMRETVLETRGRHDPCVVPRAVPVVESMVAVVLCDHALRAGLIHKVLEGGI</sequence>
<keyword evidence="10 11" id="KW-0456">Lyase</keyword>
<dbReference type="PROSITE" id="PS00789">
    <property type="entry name" value="CHORISMATE_SYNTHASE_3"/>
    <property type="match status" value="1"/>
</dbReference>
<evidence type="ECO:0000256" key="4">
    <source>
        <dbReference type="ARBA" id="ARBA00022605"/>
    </source>
</evidence>
<dbReference type="PROSITE" id="PS00787">
    <property type="entry name" value="CHORISMATE_SYNTHASE_1"/>
    <property type="match status" value="1"/>
</dbReference>
<dbReference type="PROSITE" id="PS00788">
    <property type="entry name" value="CHORISMATE_SYNTHASE_2"/>
    <property type="match status" value="1"/>
</dbReference>
<keyword evidence="7 11" id="KW-0274">FAD</keyword>
<dbReference type="Proteomes" id="UP000037210">
    <property type="component" value="Unassembled WGS sequence"/>
</dbReference>
<dbReference type="InterPro" id="IPR000453">
    <property type="entry name" value="Chorismate_synth"/>
</dbReference>
<evidence type="ECO:0000256" key="10">
    <source>
        <dbReference type="ARBA" id="ARBA00023239"/>
    </source>
</evidence>
<keyword evidence="4 11" id="KW-0028">Amino-acid biosynthesis</keyword>
<keyword evidence="6 11" id="KW-0288">FMN</keyword>
<dbReference type="GO" id="GO:0005829">
    <property type="term" value="C:cytosol"/>
    <property type="evidence" value="ECO:0007669"/>
    <property type="project" value="TreeGrafter"/>
</dbReference>
<comment type="function">
    <text evidence="11">Catalyzes the anti-1,4-elimination of the C-3 phosphate and the C-6 proR hydrogen from 5-enolpyruvylshikimate-3-phosphate (EPSP) to yield chorismate, which is the branch point compound that serves as the starting substrate for the three terminal pathways of aromatic amino acid biosynthesis. This reaction introduces a second double bond into the aromatic ring system.</text>
</comment>
<dbReference type="SUPFAM" id="SSF103263">
    <property type="entry name" value="Chorismate synthase, AroC"/>
    <property type="match status" value="1"/>
</dbReference>
<comment type="similarity">
    <text evidence="2 11 12">Belongs to the chorismate synthase family.</text>
</comment>
<dbReference type="FunFam" id="3.60.150.10:FF:000002">
    <property type="entry name" value="Chorismate synthase"/>
    <property type="match status" value="1"/>
</dbReference>
<dbReference type="Pfam" id="PF01264">
    <property type="entry name" value="Chorismate_synt"/>
    <property type="match status" value="1"/>
</dbReference>
<evidence type="ECO:0000256" key="6">
    <source>
        <dbReference type="ARBA" id="ARBA00022643"/>
    </source>
</evidence>
<keyword evidence="9 11" id="KW-0057">Aromatic amino acid biosynthesis</keyword>
<evidence type="ECO:0000256" key="3">
    <source>
        <dbReference type="ARBA" id="ARBA00013036"/>
    </source>
</evidence>
<feature type="binding site" evidence="11">
    <location>
        <begin position="125"/>
        <end position="127"/>
    </location>
    <ligand>
        <name>FMN</name>
        <dbReference type="ChEBI" id="CHEBI:58210"/>
    </ligand>
</feature>
<dbReference type="EMBL" id="LFWZ01000006">
    <property type="protein sequence ID" value="KON31376.1"/>
    <property type="molecule type" value="Genomic_DNA"/>
</dbReference>
<keyword evidence="8 11" id="KW-0521">NADP</keyword>
<dbReference type="PANTHER" id="PTHR21085:SF0">
    <property type="entry name" value="CHORISMATE SYNTHASE"/>
    <property type="match status" value="1"/>
</dbReference>
<evidence type="ECO:0000256" key="1">
    <source>
        <dbReference type="ARBA" id="ARBA00005044"/>
    </source>
</evidence>
<evidence type="ECO:0000256" key="11">
    <source>
        <dbReference type="HAMAP-Rule" id="MF_00300"/>
    </source>
</evidence>
<feature type="binding site" evidence="11">
    <location>
        <position position="47"/>
    </location>
    <ligand>
        <name>NADP(+)</name>
        <dbReference type="ChEBI" id="CHEBI:58349"/>
    </ligand>
</feature>
<keyword evidence="5 11" id="KW-0285">Flavoprotein</keyword>
<dbReference type="PATRIC" id="fig|1685127.3.peg.193"/>
<feature type="binding site" evidence="11">
    <location>
        <begin position="301"/>
        <end position="305"/>
    </location>
    <ligand>
        <name>FMN</name>
        <dbReference type="ChEBI" id="CHEBI:58210"/>
    </ligand>
</feature>
<name>A0A0M0BT44_9ARCH</name>
<organism evidence="13 14">
    <name type="scientific">miscellaneous Crenarchaeota group-15 archaeon DG-45</name>
    <dbReference type="NCBI Taxonomy" id="1685127"/>
    <lineage>
        <taxon>Archaea</taxon>
        <taxon>Candidatus Bathyarchaeota</taxon>
        <taxon>MCG-15</taxon>
    </lineage>
</organism>
<dbReference type="InterPro" id="IPR020541">
    <property type="entry name" value="Chorismate_synthase_CS"/>
</dbReference>
<proteinExistence type="inferred from homology"/>
<dbReference type="InterPro" id="IPR035904">
    <property type="entry name" value="Chorismate_synth_AroC_sf"/>
</dbReference>
<evidence type="ECO:0000313" key="14">
    <source>
        <dbReference type="Proteomes" id="UP000037210"/>
    </source>
</evidence>
<evidence type="ECO:0000256" key="7">
    <source>
        <dbReference type="ARBA" id="ARBA00022827"/>
    </source>
</evidence>
<gene>
    <name evidence="11" type="primary">aroC</name>
    <name evidence="13" type="ORF">AC482_01035</name>
</gene>
<dbReference type="GO" id="GO:0008652">
    <property type="term" value="P:amino acid biosynthetic process"/>
    <property type="evidence" value="ECO:0007669"/>
    <property type="project" value="UniProtKB-KW"/>
</dbReference>
<evidence type="ECO:0000256" key="2">
    <source>
        <dbReference type="ARBA" id="ARBA00008014"/>
    </source>
</evidence>
<protein>
    <recommendedName>
        <fullName evidence="3 11">Chorismate synthase</fullName>
        <shortName evidence="11">CS</shortName>
        <ecNumber evidence="3 11">4.2.3.5</ecNumber>
    </recommendedName>
    <alternativeName>
        <fullName evidence="11">5-enolpyruvylshikimate-3-phosphate phospholyase</fullName>
    </alternativeName>
</protein>
<dbReference type="NCBIfam" id="NF003793">
    <property type="entry name" value="PRK05382.1"/>
    <property type="match status" value="1"/>
</dbReference>
<reference evidence="13 14" key="1">
    <citation type="submission" date="2015-06" db="EMBL/GenBank/DDBJ databases">
        <title>New insights into the roles of widespread benthic archaea in carbon and nitrogen cycling.</title>
        <authorList>
            <person name="Lazar C.S."/>
            <person name="Baker B.J."/>
            <person name="Seitz K.W."/>
            <person name="Hyde A.S."/>
            <person name="Dick G.J."/>
            <person name="Hinrichs K.-U."/>
            <person name="Teske A.P."/>
        </authorList>
    </citation>
    <scope>NUCLEOTIDE SEQUENCE [LARGE SCALE GENOMIC DNA]</scope>
    <source>
        <strain evidence="13">DG-45</strain>
    </source>
</reference>
<evidence type="ECO:0000256" key="8">
    <source>
        <dbReference type="ARBA" id="ARBA00022857"/>
    </source>
</evidence>
<dbReference type="EC" id="4.2.3.5" evidence="3 11"/>
<feature type="binding site" evidence="11">
    <location>
        <position position="328"/>
    </location>
    <ligand>
        <name>FMN</name>
        <dbReference type="ChEBI" id="CHEBI:58210"/>
    </ligand>
</feature>
<dbReference type="AlphaFoldDB" id="A0A0M0BT44"/>
<dbReference type="HAMAP" id="MF_00300">
    <property type="entry name" value="Chorismate_synth"/>
    <property type="match status" value="1"/>
</dbReference>
<dbReference type="Gene3D" id="3.60.150.10">
    <property type="entry name" value="Chorismate synthase AroC"/>
    <property type="match status" value="1"/>
</dbReference>
<comment type="caution">
    <text evidence="13">The sequence shown here is derived from an EMBL/GenBank/DDBJ whole genome shotgun (WGS) entry which is preliminary data.</text>
</comment>
<comment type="catalytic activity">
    <reaction evidence="11 12">
        <text>5-O-(1-carboxyvinyl)-3-phosphoshikimate = chorismate + phosphate</text>
        <dbReference type="Rhea" id="RHEA:21020"/>
        <dbReference type="ChEBI" id="CHEBI:29748"/>
        <dbReference type="ChEBI" id="CHEBI:43474"/>
        <dbReference type="ChEBI" id="CHEBI:57701"/>
        <dbReference type="EC" id="4.2.3.5"/>
    </reaction>
</comment>
<comment type="cofactor">
    <cofactor evidence="11 12">
        <name>FMNH2</name>
        <dbReference type="ChEBI" id="CHEBI:57618"/>
    </cofactor>
    <text evidence="11 12">Reduced FMN (FMNH(2)).</text>
</comment>
<evidence type="ECO:0000256" key="9">
    <source>
        <dbReference type="ARBA" id="ARBA00023141"/>
    </source>
</evidence>